<evidence type="ECO:0000313" key="3">
    <source>
        <dbReference type="Proteomes" id="UP000186601"/>
    </source>
</evidence>
<name>A0A2R6RPX9_9APHY</name>
<dbReference type="OrthoDB" id="9876299at2759"/>
<gene>
    <name evidence="2" type="ORF">PHLCEN_2v2131</name>
</gene>
<comment type="similarity">
    <text evidence="1">Belongs to the short-chain dehydrogenases/reductases (SDR) family.</text>
</comment>
<proteinExistence type="inferred from homology"/>
<dbReference type="AlphaFoldDB" id="A0A2R6RPX9"/>
<dbReference type="InterPro" id="IPR036291">
    <property type="entry name" value="NAD(P)-bd_dom_sf"/>
</dbReference>
<accession>A0A2R6RPX9</accession>
<dbReference type="SUPFAM" id="SSF51735">
    <property type="entry name" value="NAD(P)-binding Rossmann-fold domains"/>
    <property type="match status" value="1"/>
</dbReference>
<sequence length="185" mass="20584">MQHFDCLHSLTPKRSPEGEEDLLEQDLIDGFRTNVVGVIHTTNAFLPLLSAASQKSTAKVITLSSGVGDIDLTASGDNYLFAPYCISKAAINMAVAKYAARFHDDNFVFLALSPGLVDTSTRPPTPKELELFMVMLKKFQQSYPDWDGKPITPETSVKMMLEVINRWEPKDSGAFVSHYGNKQWL</sequence>
<dbReference type="PANTHER" id="PTHR43544">
    <property type="entry name" value="SHORT-CHAIN DEHYDROGENASE/REDUCTASE"/>
    <property type="match status" value="1"/>
</dbReference>
<reference evidence="2 3" key="1">
    <citation type="submission" date="2018-02" db="EMBL/GenBank/DDBJ databases">
        <title>Genome sequence of the basidiomycete white-rot fungus Phlebia centrifuga.</title>
        <authorList>
            <person name="Granchi Z."/>
            <person name="Peng M."/>
            <person name="de Vries R.P."/>
            <person name="Hilden K."/>
            <person name="Makela M.R."/>
            <person name="Grigoriev I."/>
            <person name="Riley R."/>
        </authorList>
    </citation>
    <scope>NUCLEOTIDE SEQUENCE [LARGE SCALE GENOMIC DNA]</scope>
    <source>
        <strain evidence="2 3">FBCC195</strain>
    </source>
</reference>
<dbReference type="Gene3D" id="3.40.50.720">
    <property type="entry name" value="NAD(P)-binding Rossmann-like Domain"/>
    <property type="match status" value="1"/>
</dbReference>
<dbReference type="PANTHER" id="PTHR43544:SF15">
    <property type="entry name" value="CHAIN DEHYDROGENASE (ATSC), PUTATIVE (AFU_ORTHOLOGUE AFUA_3G00180)-RELATED"/>
    <property type="match status" value="1"/>
</dbReference>
<dbReference type="Proteomes" id="UP000186601">
    <property type="component" value="Unassembled WGS sequence"/>
</dbReference>
<protein>
    <submittedName>
        <fullName evidence="2">Uncharacterized protein</fullName>
    </submittedName>
</protein>
<keyword evidence="3" id="KW-1185">Reference proteome</keyword>
<evidence type="ECO:0000256" key="1">
    <source>
        <dbReference type="ARBA" id="ARBA00006484"/>
    </source>
</evidence>
<dbReference type="EMBL" id="MLYV02000198">
    <property type="protein sequence ID" value="PSS32090.1"/>
    <property type="molecule type" value="Genomic_DNA"/>
</dbReference>
<dbReference type="Pfam" id="PF00106">
    <property type="entry name" value="adh_short"/>
    <property type="match status" value="1"/>
</dbReference>
<dbReference type="InterPro" id="IPR002347">
    <property type="entry name" value="SDR_fam"/>
</dbReference>
<evidence type="ECO:0000313" key="2">
    <source>
        <dbReference type="EMBL" id="PSS32090.1"/>
    </source>
</evidence>
<dbReference type="GO" id="GO:0016491">
    <property type="term" value="F:oxidoreductase activity"/>
    <property type="evidence" value="ECO:0007669"/>
    <property type="project" value="TreeGrafter"/>
</dbReference>
<comment type="caution">
    <text evidence="2">The sequence shown here is derived from an EMBL/GenBank/DDBJ whole genome shotgun (WGS) entry which is preliminary data.</text>
</comment>
<organism evidence="2 3">
    <name type="scientific">Hermanssonia centrifuga</name>
    <dbReference type="NCBI Taxonomy" id="98765"/>
    <lineage>
        <taxon>Eukaryota</taxon>
        <taxon>Fungi</taxon>
        <taxon>Dikarya</taxon>
        <taxon>Basidiomycota</taxon>
        <taxon>Agaricomycotina</taxon>
        <taxon>Agaricomycetes</taxon>
        <taxon>Polyporales</taxon>
        <taxon>Meruliaceae</taxon>
        <taxon>Hermanssonia</taxon>
    </lineage>
</organism>
<dbReference type="GO" id="GO:0005737">
    <property type="term" value="C:cytoplasm"/>
    <property type="evidence" value="ECO:0007669"/>
    <property type="project" value="TreeGrafter"/>
</dbReference>
<dbReference type="InterPro" id="IPR051468">
    <property type="entry name" value="Fungal_SecMetab_SDRs"/>
</dbReference>